<dbReference type="PANTHER" id="PTHR16305">
    <property type="entry name" value="TESTICULAR SOLUBLE ADENYLYL CYCLASE"/>
    <property type="match status" value="1"/>
</dbReference>
<evidence type="ECO:0000256" key="3">
    <source>
        <dbReference type="PROSITE-ProRule" id="PRU00339"/>
    </source>
</evidence>
<feature type="domain" description="AAA+ ATPase" evidence="4">
    <location>
        <begin position="27"/>
        <end position="241"/>
    </location>
</feature>
<dbReference type="Gene3D" id="1.25.40.10">
    <property type="entry name" value="Tetratricopeptide repeat domain"/>
    <property type="match status" value="2"/>
</dbReference>
<name>A0A2I9DMM6_9DEIO</name>
<reference evidence="6" key="1">
    <citation type="submission" date="2018-01" db="EMBL/GenBank/DDBJ databases">
        <title>Draft Genome Sequence of the Radioresistant Bacterium Deinococcus aerius TR0125, Isolated from the Higher Atmosphere above Japan.</title>
        <authorList>
            <person name="Satoh K."/>
            <person name="Arai H."/>
            <person name="Sanzen T."/>
            <person name="Kawaguchi Y."/>
            <person name="Hayashi H."/>
            <person name="Yokobori S."/>
            <person name="Yamagishi A."/>
            <person name="Oono Y."/>
            <person name="Narumi I."/>
        </authorList>
    </citation>
    <scope>NUCLEOTIDE SEQUENCE [LARGE SCALE GENOMIC DNA]</scope>
    <source>
        <strain evidence="6">TR0125</strain>
    </source>
</reference>
<dbReference type="PROSITE" id="PS50005">
    <property type="entry name" value="TPR"/>
    <property type="match status" value="1"/>
</dbReference>
<dbReference type="RefSeq" id="WP_103131119.1">
    <property type="nucleotide sequence ID" value="NZ_BFAG01000018.1"/>
</dbReference>
<dbReference type="PANTHER" id="PTHR16305:SF35">
    <property type="entry name" value="TRANSCRIPTIONAL ACTIVATOR DOMAIN"/>
    <property type="match status" value="1"/>
</dbReference>
<dbReference type="OrthoDB" id="190810at2"/>
<evidence type="ECO:0000256" key="1">
    <source>
        <dbReference type="ARBA" id="ARBA00022741"/>
    </source>
</evidence>
<evidence type="ECO:0000259" key="4">
    <source>
        <dbReference type="SMART" id="SM00382"/>
    </source>
</evidence>
<evidence type="ECO:0000313" key="6">
    <source>
        <dbReference type="Proteomes" id="UP000236569"/>
    </source>
</evidence>
<gene>
    <name evidence="5" type="ORF">DAERI_180009</name>
</gene>
<dbReference type="SMART" id="SM00028">
    <property type="entry name" value="TPR"/>
    <property type="match status" value="5"/>
</dbReference>
<dbReference type="AlphaFoldDB" id="A0A2I9DMM6"/>
<protein>
    <submittedName>
        <fullName evidence="5">ATP-binding protein</fullName>
    </submittedName>
</protein>
<keyword evidence="3" id="KW-0802">TPR repeat</keyword>
<dbReference type="Proteomes" id="UP000236569">
    <property type="component" value="Unassembled WGS sequence"/>
</dbReference>
<proteinExistence type="predicted"/>
<dbReference type="GO" id="GO:0005737">
    <property type="term" value="C:cytoplasm"/>
    <property type="evidence" value="ECO:0007669"/>
    <property type="project" value="TreeGrafter"/>
</dbReference>
<dbReference type="Gene3D" id="3.40.50.300">
    <property type="entry name" value="P-loop containing nucleotide triphosphate hydrolases"/>
    <property type="match status" value="1"/>
</dbReference>
<evidence type="ECO:0000256" key="2">
    <source>
        <dbReference type="ARBA" id="ARBA00022840"/>
    </source>
</evidence>
<dbReference type="GO" id="GO:0004016">
    <property type="term" value="F:adenylate cyclase activity"/>
    <property type="evidence" value="ECO:0007669"/>
    <property type="project" value="TreeGrafter"/>
</dbReference>
<dbReference type="Pfam" id="PF13424">
    <property type="entry name" value="TPR_12"/>
    <property type="match status" value="1"/>
</dbReference>
<sequence>MSEQPFVGRERELARLEGFLERAVAGQGQVCFVTGETGGGKTALVQAFTRRAQDADEHLAVAFGNCNAQSGAGDPYLPFRELLAVLIGVTGRAAAEEPPAGSRLRHWLVRSTQVLIEVGPDLVGTIIPGGVLVAKAGKALAQKAGWLDELEKLAGRKPGAQAAVQPEHLLEQYANVLRALASERPLVVVVDDLHWADAASVNLLFHLSRRLEGSAALLVGTYRRGELAPRGTERHPLERVLADIKRYAGDVWVDLRADEAGGRDFVNRLLDTEPNRLGADFREALFRHTEGHPLFTVELLRSLQERGDLIRDAGGCWVVGPRLEFGALPPRVEGVIEQRLGNLGAAQQELLRVASVEGEAFTAEVVAQVQGQAPRQVLRDLSQNLEGRHALVQEGGELRAGRRRLSGYRFAHALFQHYLYGDLGSGERRMLHGEVGRVLEELYAEAPDPVRLAWHYDRAGEDDRAAEAYRQAGEQAIRQGAPQEAERLLTRALELTPESDPARRFEVYLTREKALNLQGRREAQLRDVEALERLAEALDAGRRGQAALRRAGYAEVVNDFPTAIAAAQQAVAHAEAAGREELRAEGYLAWSMALRGCGRLEEAETCLQRALEVAGPGLEWVQAAVLHNLGAIAAYHDFRQAQAVLQQALTLYRQLGDLRSENLVVQSLGIVALNLEEYDRATTLLEQSVAGAKRLGNRRNEVLASLALGIVANKQRRFPEARARLTSALEGAREIGVRSHEAGALLYLAPTSLAEGEYLQARQYAQAALDIYRSIGTLMAIDAQLHLWGIEAFLGNFPEASALFGAALEASRPNAGQAGAKALNSVDGALQGLAELELCQGHADKALELARQIGTAPTLEEARALLALDRLEEAEAAFQAYQRKYAHEPGPWLQGQTGQTGLIQVESARNHPERALRLVEALLPRLEQPHLLNDWSEPCLACYEVLHACGDARAGEVLEQGWRRLERQASGLEGPDRERFVNNIPSRRRLAAAWGEAGARDRVKEGRHDGGA</sequence>
<dbReference type="InterPro" id="IPR019734">
    <property type="entry name" value="TPR_rpt"/>
</dbReference>
<dbReference type="EMBL" id="BFAG01000018">
    <property type="protein sequence ID" value="GBF07818.1"/>
    <property type="molecule type" value="Genomic_DNA"/>
</dbReference>
<dbReference type="SMART" id="SM00382">
    <property type="entry name" value="AAA"/>
    <property type="match status" value="1"/>
</dbReference>
<feature type="repeat" description="TPR" evidence="3">
    <location>
        <begin position="466"/>
        <end position="499"/>
    </location>
</feature>
<accession>A0A2I9DMM6</accession>
<keyword evidence="1" id="KW-0547">Nucleotide-binding</keyword>
<dbReference type="Pfam" id="PF13191">
    <property type="entry name" value="AAA_16"/>
    <property type="match status" value="1"/>
</dbReference>
<keyword evidence="6" id="KW-1185">Reference proteome</keyword>
<dbReference type="InterPro" id="IPR011990">
    <property type="entry name" value="TPR-like_helical_dom_sf"/>
</dbReference>
<dbReference type="InterPro" id="IPR003593">
    <property type="entry name" value="AAA+_ATPase"/>
</dbReference>
<organism evidence="5 6">
    <name type="scientific">Deinococcus aerius</name>
    <dbReference type="NCBI Taxonomy" id="200253"/>
    <lineage>
        <taxon>Bacteria</taxon>
        <taxon>Thermotogati</taxon>
        <taxon>Deinococcota</taxon>
        <taxon>Deinococci</taxon>
        <taxon>Deinococcales</taxon>
        <taxon>Deinococcaceae</taxon>
        <taxon>Deinococcus</taxon>
    </lineage>
</organism>
<dbReference type="GO" id="GO:0005524">
    <property type="term" value="F:ATP binding"/>
    <property type="evidence" value="ECO:0007669"/>
    <property type="project" value="UniProtKB-KW"/>
</dbReference>
<evidence type="ECO:0000313" key="5">
    <source>
        <dbReference type="EMBL" id="GBF07818.1"/>
    </source>
</evidence>
<dbReference type="InterPro" id="IPR041664">
    <property type="entry name" value="AAA_16"/>
</dbReference>
<dbReference type="InterPro" id="IPR027417">
    <property type="entry name" value="P-loop_NTPase"/>
</dbReference>
<dbReference type="SUPFAM" id="SSF52540">
    <property type="entry name" value="P-loop containing nucleoside triphosphate hydrolases"/>
    <property type="match status" value="1"/>
</dbReference>
<dbReference type="SUPFAM" id="SSF48452">
    <property type="entry name" value="TPR-like"/>
    <property type="match status" value="2"/>
</dbReference>
<comment type="caution">
    <text evidence="5">The sequence shown here is derived from an EMBL/GenBank/DDBJ whole genome shotgun (WGS) entry which is preliminary data.</text>
</comment>
<keyword evidence="2 5" id="KW-0067">ATP-binding</keyword>